<dbReference type="OrthoDB" id="2264689at2759"/>
<dbReference type="Proteomes" id="UP000650833">
    <property type="component" value="Unassembled WGS sequence"/>
</dbReference>
<gene>
    <name evidence="2" type="ORF">INT46_005114</name>
</gene>
<feature type="compositionally biased region" description="Low complexity" evidence="1">
    <location>
        <begin position="105"/>
        <end position="133"/>
    </location>
</feature>
<sequence length="332" mass="37133">MGLPMYKPRDEEHVSEKHQAKDIMEDEFWSVLPHQLHGSGINHRRPANSRIQNSNNYQHNLVNRNPSNAQPRVNRIARRRSMLTSSLLDRRRDSRVHQLPSTFTTVTLSSSSSPSSDNTITSTSSISTSPPMRSELDRRLHQRITEKEDLLEQLRVTVSLLDQFLSARAALGRDMNLPSFITEDLPAVLESASSLAAMSPSSLTSSSTITDATANNEVTTLQEMVDRLLQIPPYSVRIQYIEQNIISAHRRIREQLSVLGSSVGLPQNTVTPSERVINHMHVRPVERGAGGGGGAQSREETLAAYRRMRLIRANAVPDENNNRHSFIPGSHS</sequence>
<evidence type="ECO:0000313" key="2">
    <source>
        <dbReference type="EMBL" id="KAG2214495.1"/>
    </source>
</evidence>
<protein>
    <submittedName>
        <fullName evidence="2">Uncharacterized protein</fullName>
    </submittedName>
</protein>
<keyword evidence="3" id="KW-1185">Reference proteome</keyword>
<evidence type="ECO:0000313" key="3">
    <source>
        <dbReference type="Proteomes" id="UP000650833"/>
    </source>
</evidence>
<evidence type="ECO:0000256" key="1">
    <source>
        <dbReference type="SAM" id="MobiDB-lite"/>
    </source>
</evidence>
<organism evidence="2 3">
    <name type="scientific">Mucor plumbeus</name>
    <dbReference type="NCBI Taxonomy" id="97098"/>
    <lineage>
        <taxon>Eukaryota</taxon>
        <taxon>Fungi</taxon>
        <taxon>Fungi incertae sedis</taxon>
        <taxon>Mucoromycota</taxon>
        <taxon>Mucoromycotina</taxon>
        <taxon>Mucoromycetes</taxon>
        <taxon>Mucorales</taxon>
        <taxon>Mucorineae</taxon>
        <taxon>Mucoraceae</taxon>
        <taxon>Mucor</taxon>
    </lineage>
</organism>
<proteinExistence type="predicted"/>
<name>A0A8H7RPU9_9FUNG</name>
<dbReference type="EMBL" id="JAEPRC010000025">
    <property type="protein sequence ID" value="KAG2214495.1"/>
    <property type="molecule type" value="Genomic_DNA"/>
</dbReference>
<comment type="caution">
    <text evidence="2">The sequence shown here is derived from an EMBL/GenBank/DDBJ whole genome shotgun (WGS) entry which is preliminary data.</text>
</comment>
<accession>A0A8H7RPU9</accession>
<dbReference type="AlphaFoldDB" id="A0A8H7RPU9"/>
<feature type="region of interest" description="Disordered" evidence="1">
    <location>
        <begin position="105"/>
        <end position="135"/>
    </location>
</feature>
<reference evidence="2" key="1">
    <citation type="submission" date="2020-12" db="EMBL/GenBank/DDBJ databases">
        <title>Metabolic potential, ecology and presence of endohyphal bacteria is reflected in genomic diversity of Mucoromycotina.</title>
        <authorList>
            <person name="Muszewska A."/>
            <person name="Okrasinska A."/>
            <person name="Steczkiewicz K."/>
            <person name="Drgas O."/>
            <person name="Orlowska M."/>
            <person name="Perlinska-Lenart U."/>
            <person name="Aleksandrzak-Piekarczyk T."/>
            <person name="Szatraj K."/>
            <person name="Zielenkiewicz U."/>
            <person name="Pilsyk S."/>
            <person name="Malc E."/>
            <person name="Mieczkowski P."/>
            <person name="Kruszewska J.S."/>
            <person name="Biernat P."/>
            <person name="Pawlowska J."/>
        </authorList>
    </citation>
    <scope>NUCLEOTIDE SEQUENCE</scope>
    <source>
        <strain evidence="2">CBS 226.32</strain>
    </source>
</reference>